<dbReference type="InterPro" id="IPR025857">
    <property type="entry name" value="MacB_PCD"/>
</dbReference>
<evidence type="ECO:0000313" key="9">
    <source>
        <dbReference type="EMBL" id="RFM32483.1"/>
    </source>
</evidence>
<feature type="transmembrane region" description="Helical" evidence="6">
    <location>
        <begin position="665"/>
        <end position="686"/>
    </location>
</feature>
<reference evidence="9 10" key="1">
    <citation type="submission" date="2018-08" db="EMBL/GenBank/DDBJ databases">
        <title>Chitinophaga sp. K20C18050901, a novel bacterium isolated from forest soil.</title>
        <authorList>
            <person name="Wang C."/>
        </authorList>
    </citation>
    <scope>NUCLEOTIDE SEQUENCE [LARGE SCALE GENOMIC DNA]</scope>
    <source>
        <strain evidence="9 10">K20C18050901</strain>
    </source>
</reference>
<dbReference type="Proteomes" id="UP000261174">
    <property type="component" value="Unassembled WGS sequence"/>
</dbReference>
<evidence type="ECO:0000259" key="7">
    <source>
        <dbReference type="Pfam" id="PF02687"/>
    </source>
</evidence>
<dbReference type="PANTHER" id="PTHR30572">
    <property type="entry name" value="MEMBRANE COMPONENT OF TRANSPORTER-RELATED"/>
    <property type="match status" value="1"/>
</dbReference>
<evidence type="ECO:0000256" key="5">
    <source>
        <dbReference type="ARBA" id="ARBA00023136"/>
    </source>
</evidence>
<comment type="subcellular location">
    <subcellularLocation>
        <location evidence="1">Cell membrane</location>
        <topology evidence="1">Multi-pass membrane protein</topology>
    </subcellularLocation>
</comment>
<evidence type="ECO:0000256" key="4">
    <source>
        <dbReference type="ARBA" id="ARBA00022989"/>
    </source>
</evidence>
<name>A0A3E1NX29_9BACT</name>
<feature type="transmembrane region" description="Helical" evidence="6">
    <location>
        <begin position="21"/>
        <end position="42"/>
    </location>
</feature>
<feature type="transmembrane region" description="Helical" evidence="6">
    <location>
        <begin position="417"/>
        <end position="437"/>
    </location>
</feature>
<comment type="caution">
    <text evidence="9">The sequence shown here is derived from an EMBL/GenBank/DDBJ whole genome shotgun (WGS) entry which is preliminary data.</text>
</comment>
<feature type="transmembrane region" description="Helical" evidence="6">
    <location>
        <begin position="369"/>
        <end position="396"/>
    </location>
</feature>
<dbReference type="InterPro" id="IPR050250">
    <property type="entry name" value="Macrolide_Exporter_MacB"/>
</dbReference>
<feature type="transmembrane region" description="Helical" evidence="6">
    <location>
        <begin position="714"/>
        <end position="733"/>
    </location>
</feature>
<dbReference type="Pfam" id="PF02687">
    <property type="entry name" value="FtsX"/>
    <property type="match status" value="2"/>
</dbReference>
<dbReference type="PANTHER" id="PTHR30572:SF18">
    <property type="entry name" value="ABC-TYPE MACROLIDE FAMILY EXPORT SYSTEM PERMEASE COMPONENT 2"/>
    <property type="match status" value="1"/>
</dbReference>
<feature type="transmembrane region" description="Helical" evidence="6">
    <location>
        <begin position="748"/>
        <end position="771"/>
    </location>
</feature>
<feature type="domain" description="MacB-like periplasmic core" evidence="8">
    <location>
        <begin position="20"/>
        <end position="235"/>
    </location>
</feature>
<feature type="domain" description="ABC3 transporter permease C-terminal" evidence="7">
    <location>
        <begin position="281"/>
        <end position="395"/>
    </location>
</feature>
<protein>
    <submittedName>
        <fullName evidence="9">ABC transporter permease</fullName>
    </submittedName>
</protein>
<organism evidence="9 10">
    <name type="scientific">Chitinophaga silvisoli</name>
    <dbReference type="NCBI Taxonomy" id="2291814"/>
    <lineage>
        <taxon>Bacteria</taxon>
        <taxon>Pseudomonadati</taxon>
        <taxon>Bacteroidota</taxon>
        <taxon>Chitinophagia</taxon>
        <taxon>Chitinophagales</taxon>
        <taxon>Chitinophagaceae</taxon>
        <taxon>Chitinophaga</taxon>
    </lineage>
</organism>
<evidence type="ECO:0000259" key="8">
    <source>
        <dbReference type="Pfam" id="PF12704"/>
    </source>
</evidence>
<dbReference type="GO" id="GO:0005886">
    <property type="term" value="C:plasma membrane"/>
    <property type="evidence" value="ECO:0007669"/>
    <property type="project" value="UniProtKB-SubCell"/>
</dbReference>
<accession>A0A3E1NX29</accession>
<keyword evidence="5 6" id="KW-0472">Membrane</keyword>
<evidence type="ECO:0000313" key="10">
    <source>
        <dbReference type="Proteomes" id="UP000261174"/>
    </source>
</evidence>
<feature type="transmembrane region" description="Helical" evidence="6">
    <location>
        <begin position="278"/>
        <end position="297"/>
    </location>
</feature>
<sequence>MFKNYFKIACRSLLRTKTFSFINITGLVMGMSCCMLICLWLYNEVSFDRFHQHRETIYQVYNRAPIDGKIFCWNYTPKPLAAALRQDYPGVANTCRTSTNTFVTAAGDKKISSKGMFVDTSFLNIFTFPLLKGNKTTALNDPHSVLLTEKMANKMFGTTDVIDRLITINDEPYKVSGVLKNPPINSTFEFDYLLSWMYLQSIGQDDQFWGNNSISTFVQLAPNVSETEMDARIKEVTIKHSKGELPIEVFLHPMTKWHLFSKFEEGKITGGRIEIVRLFGFIAAFILLIACINFMNLSTARSEKRAKEVGIRKVVGAMRQSLISQFLVESILLTTIAGILSVILVSLALPVFNHMIDQALTLPYTSPVFWSLVAGFILFTGLLAGSYPAFFLSSFSPAGIFRASFKKLKGNVSPRKILVVLQFCISTILIIATVIIVRQLDYARNRNAGFTGGLLMYHELNKEIVKNRALIESELLSSGLATSVSETDSKLTEQYSSTWGIFWKGKPEGDNTLFERKAEDGGLVKTAGLKLIMGRDIDLVKYPTDSSAMLINETAAKIMGFKNPIGETVRDNDREYHVIGVFGDILFGSPFENSKPVLLTGPKSSYMNNLHVKLSPATDVVRQIQEVEKIFTKYCPSYPFEYHFVNEDYAKKFQDMQRVARLTTLFALLTIFISCLGLFGLASYIAEGRVKEIGIRKVLGASAMKIMTLLTKDFLVLVAISLAISAPLAWYGMHKWLQGYAYRISIDWWIFAGAGVIVMLISLITTGYHAYRATLTNPVKSLRAD</sequence>
<proteinExistence type="predicted"/>
<dbReference type="RefSeq" id="WP_116855676.1">
    <property type="nucleotide sequence ID" value="NZ_QTJV01000009.1"/>
</dbReference>
<keyword evidence="2" id="KW-1003">Cell membrane</keyword>
<evidence type="ECO:0000256" key="1">
    <source>
        <dbReference type="ARBA" id="ARBA00004651"/>
    </source>
</evidence>
<gene>
    <name evidence="9" type="ORF">DXN04_22625</name>
</gene>
<dbReference type="Pfam" id="PF12704">
    <property type="entry name" value="MacB_PCD"/>
    <property type="match status" value="1"/>
</dbReference>
<dbReference type="GO" id="GO:0022857">
    <property type="term" value="F:transmembrane transporter activity"/>
    <property type="evidence" value="ECO:0007669"/>
    <property type="project" value="TreeGrafter"/>
</dbReference>
<feature type="domain" description="ABC3 transporter permease C-terminal" evidence="7">
    <location>
        <begin position="665"/>
        <end position="777"/>
    </location>
</feature>
<dbReference type="PROSITE" id="PS51257">
    <property type="entry name" value="PROKAR_LIPOPROTEIN"/>
    <property type="match status" value="1"/>
</dbReference>
<feature type="transmembrane region" description="Helical" evidence="6">
    <location>
        <begin position="326"/>
        <end position="349"/>
    </location>
</feature>
<keyword evidence="4 6" id="KW-1133">Transmembrane helix</keyword>
<keyword evidence="10" id="KW-1185">Reference proteome</keyword>
<dbReference type="InterPro" id="IPR003838">
    <property type="entry name" value="ABC3_permease_C"/>
</dbReference>
<dbReference type="OrthoDB" id="5933722at2"/>
<evidence type="ECO:0000256" key="2">
    <source>
        <dbReference type="ARBA" id="ARBA00022475"/>
    </source>
</evidence>
<evidence type="ECO:0000256" key="6">
    <source>
        <dbReference type="SAM" id="Phobius"/>
    </source>
</evidence>
<dbReference type="AlphaFoldDB" id="A0A3E1NX29"/>
<evidence type="ECO:0000256" key="3">
    <source>
        <dbReference type="ARBA" id="ARBA00022692"/>
    </source>
</evidence>
<keyword evidence="3 6" id="KW-0812">Transmembrane</keyword>
<dbReference type="EMBL" id="QTJV01000009">
    <property type="protein sequence ID" value="RFM32483.1"/>
    <property type="molecule type" value="Genomic_DNA"/>
</dbReference>